<evidence type="ECO:0000256" key="8">
    <source>
        <dbReference type="ARBA" id="ARBA00023112"/>
    </source>
</evidence>
<evidence type="ECO:0000256" key="5">
    <source>
        <dbReference type="ARBA" id="ARBA00022692"/>
    </source>
</evidence>
<dbReference type="GO" id="GO:0005886">
    <property type="term" value="C:plasma membrane"/>
    <property type="evidence" value="ECO:0007669"/>
    <property type="project" value="UniProtKB-SubCell"/>
</dbReference>
<proteinExistence type="inferred from homology"/>
<dbReference type="PROSITE" id="PS50928">
    <property type="entry name" value="ABC_TM1"/>
    <property type="match status" value="1"/>
</dbReference>
<evidence type="ECO:0000259" key="11">
    <source>
        <dbReference type="PROSITE" id="PS50928"/>
    </source>
</evidence>
<dbReference type="GO" id="GO:0015099">
    <property type="term" value="F:nickel cation transmembrane transporter activity"/>
    <property type="evidence" value="ECO:0007669"/>
    <property type="project" value="InterPro"/>
</dbReference>
<feature type="transmembrane region" description="Helical" evidence="10">
    <location>
        <begin position="281"/>
        <end position="303"/>
    </location>
</feature>
<evidence type="ECO:0000256" key="4">
    <source>
        <dbReference type="ARBA" id="ARBA00022596"/>
    </source>
</evidence>
<dbReference type="PANTHER" id="PTHR43163:SF6">
    <property type="entry name" value="DIPEPTIDE TRANSPORT SYSTEM PERMEASE PROTEIN DPPB-RELATED"/>
    <property type="match status" value="1"/>
</dbReference>
<dbReference type="Proteomes" id="UP000422108">
    <property type="component" value="Chromosome"/>
</dbReference>
<feature type="transmembrane region" description="Helical" evidence="10">
    <location>
        <begin position="177"/>
        <end position="195"/>
    </location>
</feature>
<feature type="transmembrane region" description="Helical" evidence="10">
    <location>
        <begin position="103"/>
        <end position="126"/>
    </location>
</feature>
<dbReference type="CDD" id="cd06261">
    <property type="entry name" value="TM_PBP2"/>
    <property type="match status" value="1"/>
</dbReference>
<dbReference type="RefSeq" id="WP_155310775.1">
    <property type="nucleotide sequence ID" value="NZ_AP021879.1"/>
</dbReference>
<evidence type="ECO:0000256" key="9">
    <source>
        <dbReference type="ARBA" id="ARBA00023136"/>
    </source>
</evidence>
<feature type="transmembrane region" description="Helical" evidence="10">
    <location>
        <begin position="231"/>
        <end position="253"/>
    </location>
</feature>
<dbReference type="EMBL" id="AP021879">
    <property type="protein sequence ID" value="BBO89606.1"/>
    <property type="molecule type" value="Genomic_DNA"/>
</dbReference>
<evidence type="ECO:0000256" key="1">
    <source>
        <dbReference type="ARBA" id="ARBA00004651"/>
    </source>
</evidence>
<keyword evidence="3" id="KW-1003">Cell membrane</keyword>
<evidence type="ECO:0000313" key="13">
    <source>
        <dbReference type="Proteomes" id="UP000422108"/>
    </source>
</evidence>
<protein>
    <submittedName>
        <fullName evidence="12">ABC transporter permease</fullName>
    </submittedName>
</protein>
<comment type="similarity">
    <text evidence="10">Belongs to the binding-protein-dependent transport system permease family.</text>
</comment>
<dbReference type="NCBIfam" id="NF045470">
    <property type="entry name" value="Opp2B"/>
    <property type="match status" value="1"/>
</dbReference>
<keyword evidence="9 10" id="KW-0472">Membrane</keyword>
<dbReference type="InterPro" id="IPR035906">
    <property type="entry name" value="MetI-like_sf"/>
</dbReference>
<feature type="domain" description="ABC transmembrane type-1" evidence="11">
    <location>
        <begin position="99"/>
        <end position="300"/>
    </location>
</feature>
<dbReference type="InterPro" id="IPR000515">
    <property type="entry name" value="MetI-like"/>
</dbReference>
<feature type="transmembrane region" description="Helical" evidence="10">
    <location>
        <begin position="138"/>
        <end position="165"/>
    </location>
</feature>
<dbReference type="SUPFAM" id="SSF161098">
    <property type="entry name" value="MetI-like"/>
    <property type="match status" value="1"/>
</dbReference>
<evidence type="ECO:0000256" key="10">
    <source>
        <dbReference type="RuleBase" id="RU363032"/>
    </source>
</evidence>
<evidence type="ECO:0000256" key="2">
    <source>
        <dbReference type="ARBA" id="ARBA00022448"/>
    </source>
</evidence>
<sequence>MIAFILRRLLLSMVVMLGAAILSFALISLAPGNAAESILSAVRVDDPRMEELTFFTEAHGLDSPVLIRLTQWACRLSRGDLGTSLRTGEPVAEEFWSRFPATLVLATASMVLAIFLGLPLGVVSAVKQNSRLDHLSRLIALGGVSIPNFWLGMMLILFFGVGLGWLPTFGYGGLPHLILPTITLGTGLAAILMRLQRASMLDVLNKNYIRTARAKGLDEFMVIGKHAFKNTLIPVITIIGIQFAHLLSGVVIVEEIFAWPGIGHFLIEAIHAKDYPVIQGFVLLIALFFVLTNLFVDMIYALCDPRVRHLGNR</sequence>
<dbReference type="PANTHER" id="PTHR43163">
    <property type="entry name" value="DIPEPTIDE TRANSPORT SYSTEM PERMEASE PROTEIN DPPB-RELATED"/>
    <property type="match status" value="1"/>
</dbReference>
<evidence type="ECO:0000256" key="3">
    <source>
        <dbReference type="ARBA" id="ARBA00022475"/>
    </source>
</evidence>
<gene>
    <name evidence="12" type="ORF">DSCOOX_27860</name>
</gene>
<keyword evidence="13" id="KW-1185">Reference proteome</keyword>
<evidence type="ECO:0000256" key="7">
    <source>
        <dbReference type="ARBA" id="ARBA00023065"/>
    </source>
</evidence>
<evidence type="ECO:0000256" key="6">
    <source>
        <dbReference type="ARBA" id="ARBA00022989"/>
    </source>
</evidence>
<dbReference type="Pfam" id="PF00528">
    <property type="entry name" value="BPD_transp_1"/>
    <property type="match status" value="1"/>
</dbReference>
<keyword evidence="8" id="KW-0921">Nickel transport</keyword>
<comment type="subcellular location">
    <subcellularLocation>
        <location evidence="1 10">Cell membrane</location>
        <topology evidence="1 10">Multi-pass membrane protein</topology>
    </subcellularLocation>
</comment>
<keyword evidence="7" id="KW-0406">Ion transport</keyword>
<dbReference type="InterPro" id="IPR050045">
    <property type="entry name" value="Opp2B"/>
</dbReference>
<name>A0A5K8AAR6_9BACT</name>
<keyword evidence="5 10" id="KW-0812">Transmembrane</keyword>
<reference evidence="12 13" key="1">
    <citation type="submission" date="2019-11" db="EMBL/GenBank/DDBJ databases">
        <title>Comparative genomics of hydrocarbon-degrading Desulfosarcina strains.</title>
        <authorList>
            <person name="Watanabe M."/>
            <person name="Kojima H."/>
            <person name="Fukui M."/>
        </authorList>
    </citation>
    <scope>NUCLEOTIDE SEQUENCE [LARGE SCALE GENOMIC DNA]</scope>
    <source>
        <strain evidence="13">oXyS1</strain>
    </source>
</reference>
<keyword evidence="4" id="KW-0533">Nickel</keyword>
<dbReference type="Gene3D" id="1.10.3720.10">
    <property type="entry name" value="MetI-like"/>
    <property type="match status" value="1"/>
</dbReference>
<keyword evidence="2 10" id="KW-0813">Transport</keyword>
<keyword evidence="6 10" id="KW-1133">Transmembrane helix</keyword>
<organism evidence="12 13">
    <name type="scientific">Desulfosarcina ovata subsp. ovata</name>
    <dbReference type="NCBI Taxonomy" id="2752305"/>
    <lineage>
        <taxon>Bacteria</taxon>
        <taxon>Pseudomonadati</taxon>
        <taxon>Thermodesulfobacteriota</taxon>
        <taxon>Desulfobacteria</taxon>
        <taxon>Desulfobacterales</taxon>
        <taxon>Desulfosarcinaceae</taxon>
        <taxon>Desulfosarcina</taxon>
    </lineage>
</organism>
<accession>A0A5K8AAR6</accession>
<evidence type="ECO:0000313" key="12">
    <source>
        <dbReference type="EMBL" id="BBO89606.1"/>
    </source>
</evidence>
<dbReference type="AlphaFoldDB" id="A0A5K8AAR6"/>